<keyword evidence="3" id="KW-1185">Reference proteome</keyword>
<dbReference type="Proteomes" id="UP001140513">
    <property type="component" value="Unassembled WGS sequence"/>
</dbReference>
<dbReference type="OrthoDB" id="6419443at2759"/>
<accession>A0A9W9C8C4</accession>
<dbReference type="Pfam" id="PF11312">
    <property type="entry name" value="Methyltransf_34"/>
    <property type="match status" value="1"/>
</dbReference>
<dbReference type="InterPro" id="IPR021463">
    <property type="entry name" value="Methyltransf_34"/>
</dbReference>
<evidence type="ECO:0000256" key="1">
    <source>
        <dbReference type="SAM" id="MobiDB-lite"/>
    </source>
</evidence>
<dbReference type="EMBL" id="JAPEUX010000006">
    <property type="protein sequence ID" value="KAJ4350360.1"/>
    <property type="molecule type" value="Genomic_DNA"/>
</dbReference>
<evidence type="ECO:0000313" key="2">
    <source>
        <dbReference type="EMBL" id="KAJ4350360.1"/>
    </source>
</evidence>
<evidence type="ECO:0008006" key="4">
    <source>
        <dbReference type="Google" id="ProtNLM"/>
    </source>
</evidence>
<protein>
    <recommendedName>
        <fullName evidence="4">25S rRNA (Uridine(2843)-N(3))-methyltransferase</fullName>
    </recommendedName>
</protein>
<dbReference type="GeneID" id="80912511"/>
<reference evidence="2" key="1">
    <citation type="submission" date="2022-10" db="EMBL/GenBank/DDBJ databases">
        <title>Tapping the CABI collections for fungal endophytes: first genome assemblies for Collariella, Neodidymelliopsis, Ascochyta clinopodiicola, Didymella pomorum, Didymosphaeria variabile, Neocosmospora piperis and Neocucurbitaria cava.</title>
        <authorList>
            <person name="Hill R."/>
        </authorList>
    </citation>
    <scope>NUCLEOTIDE SEQUENCE</scope>
    <source>
        <strain evidence="2">IMI 356815</strain>
    </source>
</reference>
<dbReference type="RefSeq" id="XP_056069290.1">
    <property type="nucleotide sequence ID" value="XM_056217734.1"/>
</dbReference>
<organism evidence="2 3">
    <name type="scientific">Didymosphaeria variabile</name>
    <dbReference type="NCBI Taxonomy" id="1932322"/>
    <lineage>
        <taxon>Eukaryota</taxon>
        <taxon>Fungi</taxon>
        <taxon>Dikarya</taxon>
        <taxon>Ascomycota</taxon>
        <taxon>Pezizomycotina</taxon>
        <taxon>Dothideomycetes</taxon>
        <taxon>Pleosporomycetidae</taxon>
        <taxon>Pleosporales</taxon>
        <taxon>Massarineae</taxon>
        <taxon>Didymosphaeriaceae</taxon>
        <taxon>Didymosphaeria</taxon>
    </lineage>
</organism>
<comment type="caution">
    <text evidence="2">The sequence shown here is derived from an EMBL/GenBank/DDBJ whole genome shotgun (WGS) entry which is preliminary data.</text>
</comment>
<gene>
    <name evidence="2" type="ORF">N0V89_008981</name>
</gene>
<name>A0A9W9C8C4_9PLEO</name>
<proteinExistence type="predicted"/>
<dbReference type="AlphaFoldDB" id="A0A9W9C8C4"/>
<evidence type="ECO:0000313" key="3">
    <source>
        <dbReference type="Proteomes" id="UP001140513"/>
    </source>
</evidence>
<feature type="compositionally biased region" description="Polar residues" evidence="1">
    <location>
        <begin position="1"/>
        <end position="10"/>
    </location>
</feature>
<sequence>MGQFDRQAQSRPKHGKPTDSGASKAAAPPPSSRPAWRGSGFTKRAPPRKPQPSSAPHTQAPTEQQNLLPIDLQQLILNIVRTTFHASQDFAALKPLLSQVNDALLQGNFEAAFRTEQFREAYTIRWSPSRALMYSNVLANICDEHGDSRWVDLLLGNGGDTPARVICFGGGAAEVMTMAGVLRYRREDAAGKPDAALSSPSSTPFPTRNPLVDLHLVDAADWSAVISKLHTGLTTAPQLSKYASAAARAQNAPFLSPQALMTRYTQTDVLDLTLEDLQSMIGSEVTLITLLFTLNDLYNTSIRRATSFLRKLSAVVPKGCLLLVIDAREATSTADGIEDGQEKTYPMSWLLDKALLPDQVAVDDEPIPERPWEKLVDDTNRLCKLPDKGLSYPAGLENLKTQVHLFKRL</sequence>
<feature type="region of interest" description="Disordered" evidence="1">
    <location>
        <begin position="1"/>
        <end position="62"/>
    </location>
</feature>
<feature type="compositionally biased region" description="Polar residues" evidence="1">
    <location>
        <begin position="51"/>
        <end position="62"/>
    </location>
</feature>